<evidence type="ECO:0000313" key="8">
    <source>
        <dbReference type="Proteomes" id="UP001286456"/>
    </source>
</evidence>
<reference evidence="7" key="1">
    <citation type="journal article" date="2023" name="Mol. Phylogenet. Evol.">
        <title>Genome-scale phylogeny and comparative genomics of the fungal order Sordariales.</title>
        <authorList>
            <person name="Hensen N."/>
            <person name="Bonometti L."/>
            <person name="Westerberg I."/>
            <person name="Brannstrom I.O."/>
            <person name="Guillou S."/>
            <person name="Cros-Aarteil S."/>
            <person name="Calhoun S."/>
            <person name="Haridas S."/>
            <person name="Kuo A."/>
            <person name="Mondo S."/>
            <person name="Pangilinan J."/>
            <person name="Riley R."/>
            <person name="LaButti K."/>
            <person name="Andreopoulos B."/>
            <person name="Lipzen A."/>
            <person name="Chen C."/>
            <person name="Yan M."/>
            <person name="Daum C."/>
            <person name="Ng V."/>
            <person name="Clum A."/>
            <person name="Steindorff A."/>
            <person name="Ohm R.A."/>
            <person name="Martin F."/>
            <person name="Silar P."/>
            <person name="Natvig D.O."/>
            <person name="Lalanne C."/>
            <person name="Gautier V."/>
            <person name="Ament-Velasquez S.L."/>
            <person name="Kruys A."/>
            <person name="Hutchinson M.I."/>
            <person name="Powell A.J."/>
            <person name="Barry K."/>
            <person name="Miller A.N."/>
            <person name="Grigoriev I.V."/>
            <person name="Debuchy R."/>
            <person name="Gladieux P."/>
            <person name="Hiltunen Thoren M."/>
            <person name="Johannesson H."/>
        </authorList>
    </citation>
    <scope>NUCLEOTIDE SEQUENCE</scope>
    <source>
        <strain evidence="7">SMH4131-1</strain>
    </source>
</reference>
<feature type="domain" description="C2H2-type" evidence="6">
    <location>
        <begin position="28"/>
        <end position="50"/>
    </location>
</feature>
<evidence type="ECO:0000256" key="2">
    <source>
        <dbReference type="ARBA" id="ARBA00022723"/>
    </source>
</evidence>
<feature type="compositionally biased region" description="Polar residues" evidence="5">
    <location>
        <begin position="229"/>
        <end position="246"/>
    </location>
</feature>
<dbReference type="InterPro" id="IPR038254">
    <property type="entry name" value="KIN17_WH-like_sf"/>
</dbReference>
<keyword evidence="3" id="KW-0863">Zinc-finger</keyword>
<keyword evidence="7" id="KW-0238">DNA-binding</keyword>
<protein>
    <submittedName>
        <fullName evidence="7">Domain of Kin17 curved DNA-binding protein-domain-containing protein</fullName>
    </submittedName>
</protein>
<dbReference type="InterPro" id="IPR056767">
    <property type="entry name" value="C2H2-Znf_KIN17"/>
</dbReference>
<dbReference type="Proteomes" id="UP001286456">
    <property type="component" value="Unassembled WGS sequence"/>
</dbReference>
<evidence type="ECO:0000313" key="7">
    <source>
        <dbReference type="EMBL" id="KAK3327907.1"/>
    </source>
</evidence>
<keyword evidence="2" id="KW-0479">Metal-binding</keyword>
<name>A0AAE0IMT1_9PEZI</name>
<comment type="similarity">
    <text evidence="1">Belongs to the KIN17 family.</text>
</comment>
<dbReference type="GO" id="GO:0003690">
    <property type="term" value="F:double-stranded DNA binding"/>
    <property type="evidence" value="ECO:0007669"/>
    <property type="project" value="TreeGrafter"/>
</dbReference>
<dbReference type="Pfam" id="PF25095">
    <property type="entry name" value="C2H2-zf_KIN17"/>
    <property type="match status" value="1"/>
</dbReference>
<organism evidence="7 8">
    <name type="scientific">Cercophora scortea</name>
    <dbReference type="NCBI Taxonomy" id="314031"/>
    <lineage>
        <taxon>Eukaryota</taxon>
        <taxon>Fungi</taxon>
        <taxon>Dikarya</taxon>
        <taxon>Ascomycota</taxon>
        <taxon>Pezizomycotina</taxon>
        <taxon>Sordariomycetes</taxon>
        <taxon>Sordariomycetidae</taxon>
        <taxon>Sordariales</taxon>
        <taxon>Lasiosphaeriaceae</taxon>
        <taxon>Cercophora</taxon>
    </lineage>
</organism>
<dbReference type="PROSITE" id="PS00028">
    <property type="entry name" value="ZINC_FINGER_C2H2_1"/>
    <property type="match status" value="1"/>
</dbReference>
<feature type="compositionally biased region" description="Low complexity" evidence="5">
    <location>
        <begin position="274"/>
        <end position="283"/>
    </location>
</feature>
<sequence>MGKAEFGSVKHLSNQQKSRGLNRLRWYCQVCTKSCRDENGYKMHTQSESHTRKVLEVGQNYKSVEEDFSKQFRDEFISLLRTAHGEKEIAANKFYQEVIARRDHVHLNATKWHSLTDFVKSLGRESICRVEEKEDGLFISWINDSPEALARRDAARKRAMEEKGDEEREQQILKEQIKRAQRDAAARGKTLEDDEDEERRDRELKRKEGEKIKLSFGLKPAAPAPAANGETSAAVSESPKVTASPVTTADGAEAESAAPAKASSPTESGKETDSAPATGSSAPVVVAAAPKPVSMKFGAKPQAKNVFKNAFSGAPKKVMLAQPKKMSEAERIMKEELERKRAREAGGGPPNKRPRF</sequence>
<dbReference type="GO" id="GO:0008270">
    <property type="term" value="F:zinc ion binding"/>
    <property type="evidence" value="ECO:0007669"/>
    <property type="project" value="UniProtKB-KW"/>
</dbReference>
<accession>A0AAE0IMT1</accession>
<dbReference type="InterPro" id="IPR037321">
    <property type="entry name" value="KIN17-like"/>
</dbReference>
<evidence type="ECO:0000256" key="3">
    <source>
        <dbReference type="ARBA" id="ARBA00022771"/>
    </source>
</evidence>
<feature type="region of interest" description="Disordered" evidence="5">
    <location>
        <begin position="177"/>
        <end position="283"/>
    </location>
</feature>
<dbReference type="Pfam" id="PF10357">
    <property type="entry name" value="WH_KIN17"/>
    <property type="match status" value="1"/>
</dbReference>
<feature type="region of interest" description="Disordered" evidence="5">
    <location>
        <begin position="336"/>
        <end position="356"/>
    </location>
</feature>
<dbReference type="AlphaFoldDB" id="A0AAE0IMT1"/>
<dbReference type="PANTHER" id="PTHR12805:SF0">
    <property type="entry name" value="DNA_RNA-BINDING PROTEIN KIN17"/>
    <property type="match status" value="1"/>
</dbReference>
<dbReference type="GO" id="GO:0005634">
    <property type="term" value="C:nucleus"/>
    <property type="evidence" value="ECO:0007669"/>
    <property type="project" value="TreeGrafter"/>
</dbReference>
<evidence type="ECO:0000259" key="6">
    <source>
        <dbReference type="PROSITE" id="PS00028"/>
    </source>
</evidence>
<evidence type="ECO:0000256" key="5">
    <source>
        <dbReference type="SAM" id="MobiDB-lite"/>
    </source>
</evidence>
<dbReference type="EMBL" id="JAUEPO010000003">
    <property type="protein sequence ID" value="KAK3327907.1"/>
    <property type="molecule type" value="Genomic_DNA"/>
</dbReference>
<evidence type="ECO:0000256" key="4">
    <source>
        <dbReference type="ARBA" id="ARBA00022833"/>
    </source>
</evidence>
<dbReference type="GO" id="GO:0006260">
    <property type="term" value="P:DNA replication"/>
    <property type="evidence" value="ECO:0007669"/>
    <property type="project" value="TreeGrafter"/>
</dbReference>
<dbReference type="GO" id="GO:0006974">
    <property type="term" value="P:DNA damage response"/>
    <property type="evidence" value="ECO:0007669"/>
    <property type="project" value="TreeGrafter"/>
</dbReference>
<dbReference type="InterPro" id="IPR013087">
    <property type="entry name" value="Znf_C2H2_type"/>
</dbReference>
<gene>
    <name evidence="7" type="ORF">B0T19DRAFT_177165</name>
</gene>
<evidence type="ECO:0000256" key="1">
    <source>
        <dbReference type="ARBA" id="ARBA00008517"/>
    </source>
</evidence>
<feature type="compositionally biased region" description="Basic and acidic residues" evidence="5">
    <location>
        <begin position="177"/>
        <end position="191"/>
    </location>
</feature>
<dbReference type="FunFam" id="1.10.10.2030:FF:000001">
    <property type="entry name" value="DNA/RNA-binding protein KIN17, putative"/>
    <property type="match status" value="1"/>
</dbReference>
<dbReference type="SMART" id="SM01253">
    <property type="entry name" value="Kin17_mid"/>
    <property type="match status" value="1"/>
</dbReference>
<reference evidence="7" key="2">
    <citation type="submission" date="2023-06" db="EMBL/GenBank/DDBJ databases">
        <authorList>
            <consortium name="Lawrence Berkeley National Laboratory"/>
            <person name="Haridas S."/>
            <person name="Hensen N."/>
            <person name="Bonometti L."/>
            <person name="Westerberg I."/>
            <person name="Brannstrom I.O."/>
            <person name="Guillou S."/>
            <person name="Cros-Aarteil S."/>
            <person name="Calhoun S."/>
            <person name="Kuo A."/>
            <person name="Mondo S."/>
            <person name="Pangilinan J."/>
            <person name="Riley R."/>
            <person name="Labutti K."/>
            <person name="Andreopoulos B."/>
            <person name="Lipzen A."/>
            <person name="Chen C."/>
            <person name="Yanf M."/>
            <person name="Daum C."/>
            <person name="Ng V."/>
            <person name="Clum A."/>
            <person name="Steindorff A."/>
            <person name="Ohm R."/>
            <person name="Martin F."/>
            <person name="Silar P."/>
            <person name="Natvig D."/>
            <person name="Lalanne C."/>
            <person name="Gautier V."/>
            <person name="Ament-Velasquez S.L."/>
            <person name="Kruys A."/>
            <person name="Hutchinson M.I."/>
            <person name="Powell A.J."/>
            <person name="Barry K."/>
            <person name="Miller A.N."/>
            <person name="Grigoriev I.V."/>
            <person name="Debuchy R."/>
            <person name="Gladieux P."/>
            <person name="Thoren M.H."/>
            <person name="Johannesson H."/>
        </authorList>
    </citation>
    <scope>NUCLEOTIDE SEQUENCE</scope>
    <source>
        <strain evidence="7">SMH4131-1</strain>
    </source>
</reference>
<keyword evidence="8" id="KW-1185">Reference proteome</keyword>
<feature type="compositionally biased region" description="Low complexity" evidence="5">
    <location>
        <begin position="247"/>
        <end position="267"/>
    </location>
</feature>
<dbReference type="InterPro" id="IPR019447">
    <property type="entry name" value="DNA/RNA-bd_Kin17_WH-like_dom"/>
</dbReference>
<keyword evidence="4" id="KW-0862">Zinc</keyword>
<dbReference type="InterPro" id="IPR036236">
    <property type="entry name" value="Znf_C2H2_sf"/>
</dbReference>
<comment type="caution">
    <text evidence="7">The sequence shown here is derived from an EMBL/GenBank/DDBJ whole genome shotgun (WGS) entry which is preliminary data.</text>
</comment>
<dbReference type="Gene3D" id="1.10.10.2030">
    <property type="entry name" value="DNA/RNA-binding protein Kin17, conserved domain"/>
    <property type="match status" value="1"/>
</dbReference>
<feature type="compositionally biased region" description="Basic and acidic residues" evidence="5">
    <location>
        <begin position="199"/>
        <end position="213"/>
    </location>
</feature>
<dbReference type="SUPFAM" id="SSF57667">
    <property type="entry name" value="beta-beta-alpha zinc fingers"/>
    <property type="match status" value="1"/>
</dbReference>
<dbReference type="PANTHER" id="PTHR12805">
    <property type="entry name" value="KIN17 KIN, ANTIGENIC DETERMINANT OF RECA PROTEIN HOMOLOG"/>
    <property type="match status" value="1"/>
</dbReference>
<proteinExistence type="inferred from homology"/>